<dbReference type="RefSeq" id="WP_212324194.1">
    <property type="nucleotide sequence ID" value="NZ_AP024463.1"/>
</dbReference>
<accession>A0ABX7Y678</accession>
<dbReference type="EMBL" id="CP072384">
    <property type="protein sequence ID" value="QUC08374.1"/>
    <property type="molecule type" value="Genomic_DNA"/>
</dbReference>
<gene>
    <name evidence="2" type="ORF">J5A65_01060</name>
</gene>
<evidence type="ECO:0008006" key="4">
    <source>
        <dbReference type="Google" id="ProtNLM"/>
    </source>
</evidence>
<organism evidence="2 3">
    <name type="scientific">Arachnia rubra</name>
    <dbReference type="NCBI Taxonomy" id="1547448"/>
    <lineage>
        <taxon>Bacteria</taxon>
        <taxon>Bacillati</taxon>
        <taxon>Actinomycetota</taxon>
        <taxon>Actinomycetes</taxon>
        <taxon>Propionibacteriales</taxon>
        <taxon>Propionibacteriaceae</taxon>
        <taxon>Arachnia</taxon>
    </lineage>
</organism>
<name>A0ABX7Y678_9ACTN</name>
<keyword evidence="3" id="KW-1185">Reference proteome</keyword>
<evidence type="ECO:0000313" key="3">
    <source>
        <dbReference type="Proteomes" id="UP000678513"/>
    </source>
</evidence>
<dbReference type="Proteomes" id="UP000678513">
    <property type="component" value="Chromosome"/>
</dbReference>
<evidence type="ECO:0000256" key="1">
    <source>
        <dbReference type="SAM" id="MobiDB-lite"/>
    </source>
</evidence>
<protein>
    <recommendedName>
        <fullName evidence="4">DUF1795 domain-containing protein</fullName>
    </recommendedName>
</protein>
<reference evidence="2 3" key="1">
    <citation type="submission" date="2021-03" db="EMBL/GenBank/DDBJ databases">
        <title>Human Oral Microbial Genomes.</title>
        <authorList>
            <person name="Johnston C.D."/>
            <person name="Chen T."/>
            <person name="Dewhirst F.E."/>
        </authorList>
    </citation>
    <scope>NUCLEOTIDE SEQUENCE [LARGE SCALE GENOMIC DNA]</scope>
    <source>
        <strain evidence="2 3">DSMZ 100122</strain>
    </source>
</reference>
<evidence type="ECO:0000313" key="2">
    <source>
        <dbReference type="EMBL" id="QUC08374.1"/>
    </source>
</evidence>
<proteinExistence type="predicted"/>
<sequence>MIIDGSSCKQKGWFFLLLSLVLLIVQAGCASVPGSRQSESGWRSIADQDYADVFIVDPPVGWVMLPQAEVHSALIYQLVPEGSDGSAGLRVNVQYHRPSMSADDLLLGADDPARDGIAKFRDRSVKDAAKFDTISDVRVISDLNIGGVSAVGYSYLSNREFESNTPVQIWLLWRHDGMWEFAFYGSGDVVSIPQGLVDALRDARWTCGQPTSGPESCCVAAPEQSPDPRNCK</sequence>
<feature type="region of interest" description="Disordered" evidence="1">
    <location>
        <begin position="210"/>
        <end position="232"/>
    </location>
</feature>